<dbReference type="Pfam" id="PF00177">
    <property type="entry name" value="Ribosomal_S7"/>
    <property type="match status" value="1"/>
</dbReference>
<evidence type="ECO:0000256" key="3">
    <source>
        <dbReference type="ARBA" id="ARBA00023274"/>
    </source>
</evidence>
<comment type="similarity">
    <text evidence="1">Belongs to the universal ribosomal protein uS7 family.</text>
</comment>
<dbReference type="EnsemblMetazoa" id="G1812.2">
    <property type="protein sequence ID" value="G1812.2:cds"/>
    <property type="gene ID" value="G1812"/>
</dbReference>
<keyword evidence="6" id="KW-1185">Reference proteome</keyword>
<dbReference type="GO" id="GO:0005840">
    <property type="term" value="C:ribosome"/>
    <property type="evidence" value="ECO:0007669"/>
    <property type="project" value="UniProtKB-KW"/>
</dbReference>
<dbReference type="Gene3D" id="1.10.455.10">
    <property type="entry name" value="Ribosomal protein S7 domain"/>
    <property type="match status" value="1"/>
</dbReference>
<evidence type="ECO:0000259" key="4">
    <source>
        <dbReference type="Pfam" id="PF00177"/>
    </source>
</evidence>
<sequence>MALCKGKTIYHTLLGIYKQQISTSYFSTNKVLSNMYKDRVPSVQSIGELNALCIDDKPVEKKIRIPAKSEFSSAVTYDPIVQKFINILMRDGKKEKTREIIEQVLENIKMKQIENYHKATTDAEKAMVVTDPLKVFHGAVENCKPLLILKTIVKGGSGYRVPVYCHERRRLRVGINFIIKTCDTRKRKVPLSTVLATEILQAYNNEGNAVGKKHQLHKECEAQRAFAHYRWK</sequence>
<evidence type="ECO:0000313" key="6">
    <source>
        <dbReference type="Proteomes" id="UP000005408"/>
    </source>
</evidence>
<dbReference type="OrthoDB" id="9972728at2759"/>
<name>A0A8W8JC09_MAGGI</name>
<keyword evidence="3" id="KW-0687">Ribonucleoprotein</keyword>
<dbReference type="SUPFAM" id="SSF47973">
    <property type="entry name" value="Ribosomal protein S7"/>
    <property type="match status" value="1"/>
</dbReference>
<proteinExistence type="inferred from homology"/>
<reference evidence="5" key="1">
    <citation type="submission" date="2022-08" db="UniProtKB">
        <authorList>
            <consortium name="EnsemblMetazoa"/>
        </authorList>
    </citation>
    <scope>IDENTIFICATION</scope>
    <source>
        <strain evidence="5">05x7-T-G4-1.051#20</strain>
    </source>
</reference>
<dbReference type="InterPro" id="IPR000235">
    <property type="entry name" value="Ribosomal_uS7"/>
</dbReference>
<evidence type="ECO:0000313" key="5">
    <source>
        <dbReference type="EnsemblMetazoa" id="G1812.2:cds"/>
    </source>
</evidence>
<dbReference type="PANTHER" id="PTHR11205">
    <property type="entry name" value="RIBOSOMAL PROTEIN S7"/>
    <property type="match status" value="1"/>
</dbReference>
<keyword evidence="2" id="KW-0689">Ribosomal protein</keyword>
<evidence type="ECO:0000256" key="1">
    <source>
        <dbReference type="ARBA" id="ARBA00007151"/>
    </source>
</evidence>
<dbReference type="OMA" id="DDTHRMA"/>
<dbReference type="InterPro" id="IPR023798">
    <property type="entry name" value="Ribosomal_uS7_dom"/>
</dbReference>
<organism evidence="5 6">
    <name type="scientific">Magallana gigas</name>
    <name type="common">Pacific oyster</name>
    <name type="synonym">Crassostrea gigas</name>
    <dbReference type="NCBI Taxonomy" id="29159"/>
    <lineage>
        <taxon>Eukaryota</taxon>
        <taxon>Metazoa</taxon>
        <taxon>Spiralia</taxon>
        <taxon>Lophotrochozoa</taxon>
        <taxon>Mollusca</taxon>
        <taxon>Bivalvia</taxon>
        <taxon>Autobranchia</taxon>
        <taxon>Pteriomorphia</taxon>
        <taxon>Ostreida</taxon>
        <taxon>Ostreoidea</taxon>
        <taxon>Ostreidae</taxon>
        <taxon>Magallana</taxon>
    </lineage>
</organism>
<dbReference type="GO" id="GO:0006412">
    <property type="term" value="P:translation"/>
    <property type="evidence" value="ECO:0007669"/>
    <property type="project" value="InterPro"/>
</dbReference>
<dbReference type="Proteomes" id="UP000005408">
    <property type="component" value="Unassembled WGS sequence"/>
</dbReference>
<protein>
    <recommendedName>
        <fullName evidence="4">Small ribosomal subunit protein uS7 domain-containing protein</fullName>
    </recommendedName>
</protein>
<evidence type="ECO:0000256" key="2">
    <source>
        <dbReference type="ARBA" id="ARBA00022980"/>
    </source>
</evidence>
<dbReference type="InterPro" id="IPR036823">
    <property type="entry name" value="Ribosomal_uS7_dom_sf"/>
</dbReference>
<dbReference type="GO" id="GO:1990904">
    <property type="term" value="C:ribonucleoprotein complex"/>
    <property type="evidence" value="ECO:0007669"/>
    <property type="project" value="UniProtKB-KW"/>
</dbReference>
<feature type="domain" description="Small ribosomal subunit protein uS7" evidence="4">
    <location>
        <begin position="70"/>
        <end position="224"/>
    </location>
</feature>
<accession>A0A8W8JC09</accession>
<dbReference type="AlphaFoldDB" id="A0A8W8JC09"/>
<dbReference type="CDD" id="cd14870">
    <property type="entry name" value="uS7_Mitochondria_Mammalian"/>
    <property type="match status" value="1"/>
</dbReference>